<keyword evidence="2" id="KW-1133">Transmembrane helix</keyword>
<dbReference type="Proteomes" id="UP000281955">
    <property type="component" value="Unassembled WGS sequence"/>
</dbReference>
<feature type="region of interest" description="Disordered" evidence="1">
    <location>
        <begin position="11"/>
        <end position="42"/>
    </location>
</feature>
<evidence type="ECO:0000256" key="1">
    <source>
        <dbReference type="SAM" id="MobiDB-lite"/>
    </source>
</evidence>
<organism evidence="3 4">
    <name type="scientific">Motilibacter peucedani</name>
    <dbReference type="NCBI Taxonomy" id="598650"/>
    <lineage>
        <taxon>Bacteria</taxon>
        <taxon>Bacillati</taxon>
        <taxon>Actinomycetota</taxon>
        <taxon>Actinomycetes</taxon>
        <taxon>Motilibacterales</taxon>
        <taxon>Motilibacteraceae</taxon>
        <taxon>Motilibacter</taxon>
    </lineage>
</organism>
<reference evidence="3 4" key="1">
    <citation type="submission" date="2018-10" db="EMBL/GenBank/DDBJ databases">
        <title>Genomic Encyclopedia of Archaeal and Bacterial Type Strains, Phase II (KMG-II): from individual species to whole genera.</title>
        <authorList>
            <person name="Goeker M."/>
        </authorList>
    </citation>
    <scope>NUCLEOTIDE SEQUENCE [LARGE SCALE GENOMIC DNA]</scope>
    <source>
        <strain evidence="3 4">RP-AC37</strain>
    </source>
</reference>
<evidence type="ECO:0000313" key="3">
    <source>
        <dbReference type="EMBL" id="RKS75728.1"/>
    </source>
</evidence>
<accession>A0A420XQZ0</accession>
<dbReference type="AlphaFoldDB" id="A0A420XQZ0"/>
<keyword evidence="2" id="KW-0812">Transmembrane</keyword>
<sequence length="140" mass="15860">MSVRSHVVAVLPPEQSYGGPRQDGGRRERPRRRRRAALERSTPPLTELVGAPLPVERRGRLLKQVREQEVLAGALLLDSTEDSITLLTRTPVSHLAHFLLTVLTGGLWLVVWLLMALRRREQRRLLRVDSSGHVWVVEAL</sequence>
<name>A0A420XQZ0_9ACTN</name>
<evidence type="ECO:0000313" key="4">
    <source>
        <dbReference type="Proteomes" id="UP000281955"/>
    </source>
</evidence>
<comment type="caution">
    <text evidence="3">The sequence shown here is derived from an EMBL/GenBank/DDBJ whole genome shotgun (WGS) entry which is preliminary data.</text>
</comment>
<keyword evidence="2" id="KW-0472">Membrane</keyword>
<gene>
    <name evidence="3" type="ORF">CLV35_2205</name>
</gene>
<evidence type="ECO:0000256" key="2">
    <source>
        <dbReference type="SAM" id="Phobius"/>
    </source>
</evidence>
<dbReference type="InParanoid" id="A0A420XQZ0"/>
<proteinExistence type="predicted"/>
<protein>
    <submittedName>
        <fullName evidence="3">Uncharacterized protein</fullName>
    </submittedName>
</protein>
<dbReference type="RefSeq" id="WP_147431939.1">
    <property type="nucleotide sequence ID" value="NZ_RBWV01000011.1"/>
</dbReference>
<feature type="transmembrane region" description="Helical" evidence="2">
    <location>
        <begin position="95"/>
        <end position="117"/>
    </location>
</feature>
<keyword evidence="4" id="KW-1185">Reference proteome</keyword>
<dbReference type="EMBL" id="RBWV01000011">
    <property type="protein sequence ID" value="RKS75728.1"/>
    <property type="molecule type" value="Genomic_DNA"/>
</dbReference>